<dbReference type="GO" id="GO:0005884">
    <property type="term" value="C:actin filament"/>
    <property type="evidence" value="ECO:0007669"/>
    <property type="project" value="TreeGrafter"/>
</dbReference>
<keyword evidence="4" id="KW-1185">Reference proteome</keyword>
<feature type="region of interest" description="Disordered" evidence="1">
    <location>
        <begin position="93"/>
        <end position="112"/>
    </location>
</feature>
<feature type="compositionally biased region" description="Pro residues" evidence="1">
    <location>
        <begin position="604"/>
        <end position="658"/>
    </location>
</feature>
<dbReference type="PANTHER" id="PTHR45691">
    <property type="entry name" value="PROTEIN DIAPHANOUS"/>
    <property type="match status" value="1"/>
</dbReference>
<name>A0A813UTM2_ADIRI</name>
<organism evidence="2 5">
    <name type="scientific">Adineta ricciae</name>
    <name type="common">Rotifer</name>
    <dbReference type="NCBI Taxonomy" id="249248"/>
    <lineage>
        <taxon>Eukaryota</taxon>
        <taxon>Metazoa</taxon>
        <taxon>Spiralia</taxon>
        <taxon>Gnathifera</taxon>
        <taxon>Rotifera</taxon>
        <taxon>Eurotatoria</taxon>
        <taxon>Bdelloidea</taxon>
        <taxon>Adinetida</taxon>
        <taxon>Adinetidae</taxon>
        <taxon>Adineta</taxon>
    </lineage>
</organism>
<feature type="region of interest" description="Disordered" evidence="1">
    <location>
        <begin position="24"/>
        <end position="80"/>
    </location>
</feature>
<dbReference type="EMBL" id="CAJNOJ010000018">
    <property type="protein sequence ID" value="CAF0831510.1"/>
    <property type="molecule type" value="Genomic_DNA"/>
</dbReference>
<feature type="region of interest" description="Disordered" evidence="1">
    <location>
        <begin position="590"/>
        <end position="675"/>
    </location>
</feature>
<feature type="compositionally biased region" description="Pro residues" evidence="1">
    <location>
        <begin position="215"/>
        <end position="224"/>
    </location>
</feature>
<sequence length="675" mass="72077">MPLHDVSNDQSMISWLQQSGHGHLLGDQQANATPAAPPPNNSSGLGTSSATYPPPTSSPPLNFVGGSGGFNPTSSPPNALHRSVSFPQADHHLTNLLTGGHNPASPPIIPPTDHYNTSPYNQQSSPINFSSTSPTHLISPNVNQQQLDTDIENMKRDPNTRVVQRPPQEDVVYKQRVFVRYLQPPTPPVGGTIIVREKQPPPPPPDPPIVIKRAPPAPPTPPPVIIRERPPPLPAPEGTTVIDKIVPPGPKPQRQVVIEQYPPLPPKPQDVIIERWLPVPPRQRRILYERLPPTSQIQTRPVIVQYGPPQVRVQRELITAPGVHLPHQQIGGRTDINQLLGNQPIQSSFLPSSLVSYNPHTAIQPNYGGLGQSQPNVVILQNGQPNTLPSSIYGTPLTCVCTPNQPAGLGAYGSSVSSLPLAGQASGQSVLYNVPDTVPIDNILRQLGIDPNTIQRSASYPSADPHTAVSHAWDAASYANPLHTNPASAVSHVWNAASHANPSHTNPASAVSHVWNAASHANPSHTNPASAASNVWNAASHANPPHTTTPASAVSHVWNAAAHASDQNRPPSPAIGNAWNRIENYLHPQSTDPVRSAWNHIPHPSSPPPPANYPPPNYPPPNYPPQNYSPPPPSNYPPPNYSPPPPSNYPPFQQPPPAGGAGSSVLGRLFGGGAR</sequence>
<evidence type="ECO:0000256" key="1">
    <source>
        <dbReference type="SAM" id="MobiDB-lite"/>
    </source>
</evidence>
<evidence type="ECO:0000313" key="5">
    <source>
        <dbReference type="Proteomes" id="UP000663852"/>
    </source>
</evidence>
<dbReference type="GO" id="GO:0030041">
    <property type="term" value="P:actin filament polymerization"/>
    <property type="evidence" value="ECO:0007669"/>
    <property type="project" value="TreeGrafter"/>
</dbReference>
<evidence type="ECO:0000313" key="4">
    <source>
        <dbReference type="Proteomes" id="UP000663828"/>
    </source>
</evidence>
<dbReference type="AlphaFoldDB" id="A0A813UTM2"/>
<gene>
    <name evidence="2" type="ORF">EDS130_LOCUS6363</name>
    <name evidence="3" type="ORF">XAT740_LOCUS34881</name>
</gene>
<dbReference type="Proteomes" id="UP000663828">
    <property type="component" value="Unassembled WGS sequence"/>
</dbReference>
<comment type="caution">
    <text evidence="2">The sequence shown here is derived from an EMBL/GenBank/DDBJ whole genome shotgun (WGS) entry which is preliminary data.</text>
</comment>
<dbReference type="Proteomes" id="UP000663852">
    <property type="component" value="Unassembled WGS sequence"/>
</dbReference>
<reference evidence="2" key="1">
    <citation type="submission" date="2021-02" db="EMBL/GenBank/DDBJ databases">
        <authorList>
            <person name="Nowell W R."/>
        </authorList>
    </citation>
    <scope>NUCLEOTIDE SEQUENCE</scope>
</reference>
<feature type="region of interest" description="Disordered" evidence="1">
    <location>
        <begin position="192"/>
        <end position="224"/>
    </location>
</feature>
<protein>
    <submittedName>
        <fullName evidence="2">Uncharacterized protein</fullName>
    </submittedName>
</protein>
<dbReference type="EMBL" id="CAJNOR010003446">
    <property type="protein sequence ID" value="CAF1414868.1"/>
    <property type="molecule type" value="Genomic_DNA"/>
</dbReference>
<dbReference type="InterPro" id="IPR051412">
    <property type="entry name" value="Formin_Homology_Diaphanous_sf"/>
</dbReference>
<evidence type="ECO:0000313" key="2">
    <source>
        <dbReference type="EMBL" id="CAF0831510.1"/>
    </source>
</evidence>
<dbReference type="OrthoDB" id="10054864at2759"/>
<proteinExistence type="predicted"/>
<accession>A0A813UTM2</accession>
<evidence type="ECO:0000313" key="3">
    <source>
        <dbReference type="EMBL" id="CAF1414868.1"/>
    </source>
</evidence>
<dbReference type="PANTHER" id="PTHR45691:SF6">
    <property type="entry name" value="PROTEIN DIAPHANOUS"/>
    <property type="match status" value="1"/>
</dbReference>